<evidence type="ECO:0000313" key="8">
    <source>
        <dbReference type="Proteomes" id="UP000660729"/>
    </source>
</evidence>
<dbReference type="InterPro" id="IPR006694">
    <property type="entry name" value="Fatty_acid_hydroxylase"/>
</dbReference>
<comment type="caution">
    <text evidence="7">The sequence shown here is derived from an EMBL/GenBank/DDBJ whole genome shotgun (WGS) entry which is preliminary data.</text>
</comment>
<dbReference type="InterPro" id="IPR050307">
    <property type="entry name" value="Sterol_Desaturase_Related"/>
</dbReference>
<dbReference type="OrthoDB" id="6354873at2759"/>
<reference evidence="7" key="1">
    <citation type="submission" date="2020-04" db="EMBL/GenBank/DDBJ databases">
        <title>Draft genome resource of the tomato pathogen Pseudocercospora fuligena.</title>
        <authorList>
            <person name="Zaccaron A."/>
        </authorList>
    </citation>
    <scope>NUCLEOTIDE SEQUENCE</scope>
    <source>
        <strain evidence="7">PF001</strain>
    </source>
</reference>
<gene>
    <name evidence="7" type="ORF">HII31_06579</name>
</gene>
<feature type="domain" description="Fatty acid hydroxylase" evidence="6">
    <location>
        <begin position="178"/>
        <end position="326"/>
    </location>
</feature>
<protein>
    <submittedName>
        <fullName evidence="7">Fatty acid hydroxylase vlmA</fullName>
    </submittedName>
</protein>
<proteinExistence type="predicted"/>
<dbReference type="GO" id="GO:0008610">
    <property type="term" value="P:lipid biosynthetic process"/>
    <property type="evidence" value="ECO:0007669"/>
    <property type="project" value="InterPro"/>
</dbReference>
<evidence type="ECO:0000256" key="2">
    <source>
        <dbReference type="ARBA" id="ARBA00022692"/>
    </source>
</evidence>
<dbReference type="GO" id="GO:0005506">
    <property type="term" value="F:iron ion binding"/>
    <property type="evidence" value="ECO:0007669"/>
    <property type="project" value="InterPro"/>
</dbReference>
<dbReference type="Pfam" id="PF04116">
    <property type="entry name" value="FA_hydroxylase"/>
    <property type="match status" value="1"/>
</dbReference>
<accession>A0A8H6VH53</accession>
<keyword evidence="4 5" id="KW-0472">Membrane</keyword>
<evidence type="ECO:0000256" key="1">
    <source>
        <dbReference type="ARBA" id="ARBA00004370"/>
    </source>
</evidence>
<dbReference type="GO" id="GO:0016020">
    <property type="term" value="C:membrane"/>
    <property type="evidence" value="ECO:0007669"/>
    <property type="project" value="UniProtKB-SubCell"/>
</dbReference>
<feature type="transmembrane region" description="Helical" evidence="5">
    <location>
        <begin position="63"/>
        <end position="82"/>
    </location>
</feature>
<evidence type="ECO:0000256" key="5">
    <source>
        <dbReference type="SAM" id="Phobius"/>
    </source>
</evidence>
<comment type="subcellular location">
    <subcellularLocation>
        <location evidence="1">Membrane</location>
    </subcellularLocation>
</comment>
<evidence type="ECO:0000313" key="7">
    <source>
        <dbReference type="EMBL" id="KAF7192193.1"/>
    </source>
</evidence>
<dbReference type="AlphaFoldDB" id="A0A8H6VH53"/>
<dbReference type="GO" id="GO:0016491">
    <property type="term" value="F:oxidoreductase activity"/>
    <property type="evidence" value="ECO:0007669"/>
    <property type="project" value="InterPro"/>
</dbReference>
<sequence>MVYADRRPTDSMKSTWRKDPSQWGFPHWFLNAINAFHKDLDQEPPKHAKTDKMPYMTEWSCHVYILLHAAWPMIIQQLYMWYYGKDMHPVAAFLLYTTAMQINSIRQVRLLKGLGMKYGYLDGDKHERDEVPDNGVGKVLASLELTTSVRPMIAIFFAFRRSKNLSLSLSWWLPVELFLYSLVLDGWFYLYHRSSHEIDALWKIHRTHHMTKHPSPLLSSYADSEQEFIEIALVPFLTWAVLKYVFQLPMGFHDWWICHEYIIFTEAFGHSGLRIYSTTPSAASWFLKILDCELAIEDHDLHHRKGWRKSQNYGKQTRLWDKLFGTTGHRIEAVPENVDYGMQFNFPFF</sequence>
<evidence type="ECO:0000256" key="4">
    <source>
        <dbReference type="ARBA" id="ARBA00023136"/>
    </source>
</evidence>
<name>A0A8H6VH53_9PEZI</name>
<dbReference type="EMBL" id="JABCIY010000150">
    <property type="protein sequence ID" value="KAF7192193.1"/>
    <property type="molecule type" value="Genomic_DNA"/>
</dbReference>
<dbReference type="Proteomes" id="UP000660729">
    <property type="component" value="Unassembled WGS sequence"/>
</dbReference>
<evidence type="ECO:0000256" key="3">
    <source>
        <dbReference type="ARBA" id="ARBA00022989"/>
    </source>
</evidence>
<feature type="transmembrane region" description="Helical" evidence="5">
    <location>
        <begin position="171"/>
        <end position="191"/>
    </location>
</feature>
<keyword evidence="8" id="KW-1185">Reference proteome</keyword>
<dbReference type="PANTHER" id="PTHR11863">
    <property type="entry name" value="STEROL DESATURASE"/>
    <property type="match status" value="1"/>
</dbReference>
<keyword evidence="3 5" id="KW-1133">Transmembrane helix</keyword>
<keyword evidence="2 5" id="KW-0812">Transmembrane</keyword>
<organism evidence="7 8">
    <name type="scientific">Pseudocercospora fuligena</name>
    <dbReference type="NCBI Taxonomy" id="685502"/>
    <lineage>
        <taxon>Eukaryota</taxon>
        <taxon>Fungi</taxon>
        <taxon>Dikarya</taxon>
        <taxon>Ascomycota</taxon>
        <taxon>Pezizomycotina</taxon>
        <taxon>Dothideomycetes</taxon>
        <taxon>Dothideomycetidae</taxon>
        <taxon>Mycosphaerellales</taxon>
        <taxon>Mycosphaerellaceae</taxon>
        <taxon>Pseudocercospora</taxon>
    </lineage>
</organism>
<evidence type="ECO:0000259" key="6">
    <source>
        <dbReference type="Pfam" id="PF04116"/>
    </source>
</evidence>